<evidence type="ECO:0000313" key="3">
    <source>
        <dbReference type="Proteomes" id="UP000197446"/>
    </source>
</evidence>
<accession>A0A254N9W9</accession>
<evidence type="ECO:0000256" key="1">
    <source>
        <dbReference type="SAM" id="SignalP"/>
    </source>
</evidence>
<feature type="signal peptide" evidence="1">
    <location>
        <begin position="1"/>
        <end position="21"/>
    </location>
</feature>
<dbReference type="AlphaFoldDB" id="A0A254N9W9"/>
<dbReference type="Pfam" id="PF06649">
    <property type="entry name" value="DUF1161"/>
    <property type="match status" value="1"/>
</dbReference>
<dbReference type="InterPro" id="IPR010595">
    <property type="entry name" value="DUF1161"/>
</dbReference>
<protein>
    <recommendedName>
        <fullName evidence="4">DUF1161 domain-containing protein</fullName>
    </recommendedName>
</protein>
<dbReference type="OrthoDB" id="9152878at2"/>
<evidence type="ECO:0000313" key="2">
    <source>
        <dbReference type="EMBL" id="OWR02218.1"/>
    </source>
</evidence>
<organism evidence="2 3">
    <name type="scientific">Roseateles puraquae</name>
    <dbReference type="NCBI Taxonomy" id="431059"/>
    <lineage>
        <taxon>Bacteria</taxon>
        <taxon>Pseudomonadati</taxon>
        <taxon>Pseudomonadota</taxon>
        <taxon>Betaproteobacteria</taxon>
        <taxon>Burkholderiales</taxon>
        <taxon>Sphaerotilaceae</taxon>
        <taxon>Roseateles</taxon>
    </lineage>
</organism>
<dbReference type="Proteomes" id="UP000197446">
    <property type="component" value="Unassembled WGS sequence"/>
</dbReference>
<feature type="chain" id="PRO_5012083923" description="DUF1161 domain-containing protein" evidence="1">
    <location>
        <begin position="22"/>
        <end position="76"/>
    </location>
</feature>
<keyword evidence="1" id="KW-0732">Signal</keyword>
<keyword evidence="3" id="KW-1185">Reference proteome</keyword>
<name>A0A254N9W9_9BURK</name>
<evidence type="ECO:0008006" key="4">
    <source>
        <dbReference type="Google" id="ProtNLM"/>
    </source>
</evidence>
<proteinExistence type="predicted"/>
<dbReference type="RefSeq" id="WP_088485194.1">
    <property type="nucleotide sequence ID" value="NZ_JBCNLH010000003.1"/>
</dbReference>
<reference evidence="2 3" key="1">
    <citation type="journal article" date="2007" name="Int. J. Syst. Evol. Microbiol.">
        <title>Description of Pelomonas aquatica sp. nov. and Pelomonas puraquae sp. nov., isolated from industrial and haemodialysis water.</title>
        <authorList>
            <person name="Gomila M."/>
            <person name="Bowien B."/>
            <person name="Falsen E."/>
            <person name="Moore E.R."/>
            <person name="Lalucat J."/>
        </authorList>
    </citation>
    <scope>NUCLEOTIDE SEQUENCE [LARGE SCALE GENOMIC DNA]</scope>
    <source>
        <strain evidence="2 3">CCUG 52769</strain>
    </source>
</reference>
<gene>
    <name evidence="2" type="ORF">CDO81_21005</name>
</gene>
<comment type="caution">
    <text evidence="2">The sequence shown here is derived from an EMBL/GenBank/DDBJ whole genome shotgun (WGS) entry which is preliminary data.</text>
</comment>
<sequence>MPTRALLLLSTTLLLTQAAHAAPKPCDELKAEIAAKLDEKGVKGYEITAVDTDKVGDAKVIGSCDGGSKKLTYVRK</sequence>
<dbReference type="EMBL" id="NISI01000010">
    <property type="protein sequence ID" value="OWR02218.1"/>
    <property type="molecule type" value="Genomic_DNA"/>
</dbReference>